<evidence type="ECO:0000313" key="2">
    <source>
        <dbReference type="EMBL" id="PZX19859.1"/>
    </source>
</evidence>
<dbReference type="SUPFAM" id="SSF55781">
    <property type="entry name" value="GAF domain-like"/>
    <property type="match status" value="1"/>
</dbReference>
<dbReference type="RefSeq" id="WP_111535646.1">
    <property type="nucleotide sequence ID" value="NZ_QKZL01000001.1"/>
</dbReference>
<proteinExistence type="predicted"/>
<comment type="caution">
    <text evidence="2">The sequence shown here is derived from an EMBL/GenBank/DDBJ whole genome shotgun (WGS) entry which is preliminary data.</text>
</comment>
<dbReference type="EMBL" id="QKZL01000001">
    <property type="protein sequence ID" value="PZX19859.1"/>
    <property type="molecule type" value="Genomic_DNA"/>
</dbReference>
<dbReference type="Proteomes" id="UP000248916">
    <property type="component" value="Unassembled WGS sequence"/>
</dbReference>
<name>A0A2W7QDB7_9RHOB</name>
<organism evidence="2 3">
    <name type="scientific">Palleronia aestuarii</name>
    <dbReference type="NCBI Taxonomy" id="568105"/>
    <lineage>
        <taxon>Bacteria</taxon>
        <taxon>Pseudomonadati</taxon>
        <taxon>Pseudomonadota</taxon>
        <taxon>Alphaproteobacteria</taxon>
        <taxon>Rhodobacterales</taxon>
        <taxon>Roseobacteraceae</taxon>
        <taxon>Palleronia</taxon>
    </lineage>
</organism>
<accession>A0A2W7QDB7</accession>
<protein>
    <submittedName>
        <fullName evidence="2">GAF domain-containing protein</fullName>
    </submittedName>
</protein>
<reference evidence="2 3" key="1">
    <citation type="submission" date="2018-06" db="EMBL/GenBank/DDBJ databases">
        <title>Genomic Encyclopedia of Archaeal and Bacterial Type Strains, Phase II (KMG-II): from individual species to whole genera.</title>
        <authorList>
            <person name="Goeker M."/>
        </authorList>
    </citation>
    <scope>NUCLEOTIDE SEQUENCE [LARGE SCALE GENOMIC DNA]</scope>
    <source>
        <strain evidence="2 3">DSM 22009</strain>
    </source>
</reference>
<sequence length="159" mass="17060">MTNDFISALALGDDQPDATFAGLQSLAANIVGFRLFTLLKVDTEARLVRRIHSNEPDAYPTSGTKPILDNDWTARVLDHGETAVMNDAAEVAEVFSDHELIASLGCASCINVPVVVGGRVLGLVNCLHEAGHYTPERVRASEELKLPGAAAFLFEALRS</sequence>
<dbReference type="InterPro" id="IPR029016">
    <property type="entry name" value="GAF-like_dom_sf"/>
</dbReference>
<evidence type="ECO:0000313" key="3">
    <source>
        <dbReference type="Proteomes" id="UP000248916"/>
    </source>
</evidence>
<gene>
    <name evidence="2" type="ORF">LX81_00322</name>
</gene>
<dbReference type="Pfam" id="PF13185">
    <property type="entry name" value="GAF_2"/>
    <property type="match status" value="1"/>
</dbReference>
<dbReference type="Gene3D" id="3.30.450.40">
    <property type="match status" value="1"/>
</dbReference>
<evidence type="ECO:0000259" key="1">
    <source>
        <dbReference type="Pfam" id="PF13185"/>
    </source>
</evidence>
<keyword evidence="3" id="KW-1185">Reference proteome</keyword>
<dbReference type="AlphaFoldDB" id="A0A2W7QDB7"/>
<feature type="domain" description="GAF" evidence="1">
    <location>
        <begin position="21"/>
        <end position="143"/>
    </location>
</feature>
<dbReference type="InterPro" id="IPR003018">
    <property type="entry name" value="GAF"/>
</dbReference>
<dbReference type="OrthoDB" id="7066078at2"/>